<dbReference type="PANTHER" id="PTHR46661">
    <property type="entry name" value="E3 UBIQUITIN-PROTEIN LIGASE ZNRF1-LIKE PROTEIN"/>
    <property type="match status" value="1"/>
</dbReference>
<comment type="catalytic activity">
    <reaction evidence="1">
        <text>S-ubiquitinyl-[E2 ubiquitin-conjugating enzyme]-L-cysteine + [acceptor protein]-L-lysine = [E2 ubiquitin-conjugating enzyme]-L-cysteine + N(6)-ubiquitinyl-[acceptor protein]-L-lysine.</text>
        <dbReference type="EC" id="2.3.2.27"/>
    </reaction>
</comment>
<proteinExistence type="predicted"/>
<evidence type="ECO:0000256" key="8">
    <source>
        <dbReference type="ARBA" id="ARBA00022707"/>
    </source>
</evidence>
<keyword evidence="14" id="KW-0862">Zinc</keyword>
<name>A0ABR3J214_9AGAR</name>
<dbReference type="SUPFAM" id="SSF57850">
    <property type="entry name" value="RING/U-box"/>
    <property type="match status" value="1"/>
</dbReference>
<evidence type="ECO:0000256" key="12">
    <source>
        <dbReference type="ARBA" id="ARBA00023228"/>
    </source>
</evidence>
<keyword evidence="14" id="KW-0863">Zinc-finger</keyword>
<evidence type="ECO:0000256" key="9">
    <source>
        <dbReference type="ARBA" id="ARBA00022753"/>
    </source>
</evidence>
<evidence type="ECO:0000256" key="6">
    <source>
        <dbReference type="ARBA" id="ARBA00012483"/>
    </source>
</evidence>
<evidence type="ECO:0000256" key="13">
    <source>
        <dbReference type="ARBA" id="ARBA00023288"/>
    </source>
</evidence>
<keyword evidence="9" id="KW-0967">Endosome</keyword>
<dbReference type="Gene3D" id="3.30.40.10">
    <property type="entry name" value="Zinc/RING finger domain, C3HC4 (zinc finger)"/>
    <property type="match status" value="1"/>
</dbReference>
<comment type="caution">
    <text evidence="16">The sequence shown here is derived from an EMBL/GenBank/DDBJ whole genome shotgun (WGS) entry which is preliminary data.</text>
</comment>
<evidence type="ECO:0000256" key="2">
    <source>
        <dbReference type="ARBA" id="ARBA00004170"/>
    </source>
</evidence>
<accession>A0ABR3J214</accession>
<comment type="pathway">
    <text evidence="5">Protein modification; protein ubiquitination.</text>
</comment>
<gene>
    <name evidence="16" type="ORF">HGRIS_009724</name>
</gene>
<reference evidence="17" key="1">
    <citation type="submission" date="2024-06" db="EMBL/GenBank/DDBJ databases">
        <title>Multi-omics analyses provide insights into the biosynthesis of the anticancer antibiotic pleurotin in Hohenbuehelia grisea.</title>
        <authorList>
            <person name="Weaver J.A."/>
            <person name="Alberti F."/>
        </authorList>
    </citation>
    <scope>NUCLEOTIDE SEQUENCE [LARGE SCALE GENOMIC DNA]</scope>
    <source>
        <strain evidence="17">T-177</strain>
    </source>
</reference>
<dbReference type="SMART" id="SM00184">
    <property type="entry name" value="RING"/>
    <property type="match status" value="1"/>
</dbReference>
<dbReference type="EC" id="2.3.2.27" evidence="6"/>
<feature type="domain" description="RING-type" evidence="15">
    <location>
        <begin position="85"/>
        <end position="125"/>
    </location>
</feature>
<dbReference type="InterPro" id="IPR013083">
    <property type="entry name" value="Znf_RING/FYVE/PHD"/>
</dbReference>
<evidence type="ECO:0000256" key="11">
    <source>
        <dbReference type="ARBA" id="ARBA00023136"/>
    </source>
</evidence>
<keyword evidence="10" id="KW-0833">Ubl conjugation pathway</keyword>
<evidence type="ECO:0000256" key="7">
    <source>
        <dbReference type="ARBA" id="ARBA00022679"/>
    </source>
</evidence>
<evidence type="ECO:0000256" key="10">
    <source>
        <dbReference type="ARBA" id="ARBA00022786"/>
    </source>
</evidence>
<keyword evidence="12" id="KW-0458">Lysosome</keyword>
<dbReference type="PROSITE" id="PS50089">
    <property type="entry name" value="ZF_RING_2"/>
    <property type="match status" value="1"/>
</dbReference>
<dbReference type="EMBL" id="JASNQZ010000012">
    <property type="protein sequence ID" value="KAL0949687.1"/>
    <property type="molecule type" value="Genomic_DNA"/>
</dbReference>
<sequence length="127" mass="13692">MERIVVEQAQLAIPCHMSRDPSSSQLSDLADCPVCSQNLADIGSVADQEAHVKHCLEGGSGTTPQTAKYLVYRLPGESVLIGVECVICLEEFTKGSTIARLSCLCSFHSACLSSWLQRGRSCPVHAR</sequence>
<organism evidence="16 17">
    <name type="scientific">Hohenbuehelia grisea</name>
    <dbReference type="NCBI Taxonomy" id="104357"/>
    <lineage>
        <taxon>Eukaryota</taxon>
        <taxon>Fungi</taxon>
        <taxon>Dikarya</taxon>
        <taxon>Basidiomycota</taxon>
        <taxon>Agaricomycotina</taxon>
        <taxon>Agaricomycetes</taxon>
        <taxon>Agaricomycetidae</taxon>
        <taxon>Agaricales</taxon>
        <taxon>Pleurotineae</taxon>
        <taxon>Pleurotaceae</taxon>
        <taxon>Hohenbuehelia</taxon>
    </lineage>
</organism>
<keyword evidence="7" id="KW-0808">Transferase</keyword>
<keyword evidence="13" id="KW-0449">Lipoprotein</keyword>
<dbReference type="InterPro" id="IPR001841">
    <property type="entry name" value="Znf_RING"/>
</dbReference>
<evidence type="ECO:0000256" key="5">
    <source>
        <dbReference type="ARBA" id="ARBA00004906"/>
    </source>
</evidence>
<evidence type="ECO:0000256" key="3">
    <source>
        <dbReference type="ARBA" id="ARBA00004177"/>
    </source>
</evidence>
<protein>
    <recommendedName>
        <fullName evidence="6">RING-type E3 ubiquitin transferase</fullName>
        <ecNumber evidence="6">2.3.2.27</ecNumber>
    </recommendedName>
</protein>
<evidence type="ECO:0000313" key="16">
    <source>
        <dbReference type="EMBL" id="KAL0949687.1"/>
    </source>
</evidence>
<evidence type="ECO:0000256" key="14">
    <source>
        <dbReference type="PROSITE-ProRule" id="PRU00175"/>
    </source>
</evidence>
<keyword evidence="14" id="KW-0479">Metal-binding</keyword>
<keyword evidence="8" id="KW-0519">Myristate</keyword>
<dbReference type="InterPro" id="IPR051878">
    <property type="entry name" value="ZNRF_ubiq-protein_ligase"/>
</dbReference>
<evidence type="ECO:0000259" key="15">
    <source>
        <dbReference type="PROSITE" id="PS50089"/>
    </source>
</evidence>
<comment type="subcellular location">
    <subcellularLocation>
        <location evidence="3">Endosome</location>
    </subcellularLocation>
    <subcellularLocation>
        <location evidence="4">Lysosome</location>
    </subcellularLocation>
    <subcellularLocation>
        <location evidence="2">Membrane</location>
        <topology evidence="2">Peripheral membrane protein</topology>
    </subcellularLocation>
</comment>
<keyword evidence="11" id="KW-0472">Membrane</keyword>
<dbReference type="CDD" id="cd16489">
    <property type="entry name" value="mRING-CH-C4HC2H_ZNRF"/>
    <property type="match status" value="1"/>
</dbReference>
<evidence type="ECO:0000313" key="17">
    <source>
        <dbReference type="Proteomes" id="UP001556367"/>
    </source>
</evidence>
<keyword evidence="17" id="KW-1185">Reference proteome</keyword>
<dbReference type="Proteomes" id="UP001556367">
    <property type="component" value="Unassembled WGS sequence"/>
</dbReference>
<evidence type="ECO:0000256" key="1">
    <source>
        <dbReference type="ARBA" id="ARBA00000900"/>
    </source>
</evidence>
<dbReference type="Pfam" id="PF13639">
    <property type="entry name" value="zf-RING_2"/>
    <property type="match status" value="1"/>
</dbReference>
<evidence type="ECO:0000256" key="4">
    <source>
        <dbReference type="ARBA" id="ARBA00004371"/>
    </source>
</evidence>
<dbReference type="PANTHER" id="PTHR46661:SF4">
    <property type="entry name" value="RING-TYPE DOMAIN-CONTAINING PROTEIN"/>
    <property type="match status" value="1"/>
</dbReference>